<sequence length="275" mass="28948">MSTEAVAGRVPHIGVIGGSGFYRFLDDASVVEADTPYGSPSGPLAVGEVRGVPVAFLPRHGPGHRFPPHRVPSRANLWALRALGVRQVLAPYAVGSLRADLAPGRFVVPDQLIDRTWGREHTYADGSDGVVHVPFADPYCPDGRRAVLAAGSLRGDDVVDGGTLVVVNGPRFSTRAESRWHAASGGDVVGMTAMPEAALARELALCYTGIALVTDFDAGVGEDDFVTQEEVFRVMAANVERVRALLADVVVTLPSAPTCSCAAAVEGQRLPYALP</sequence>
<evidence type="ECO:0000313" key="6">
    <source>
        <dbReference type="Proteomes" id="UP000800981"/>
    </source>
</evidence>
<keyword evidence="2 3" id="KW-0808">Transferase</keyword>
<feature type="site" description="Important for substrate specificity" evidence="3">
    <location>
        <position position="228"/>
    </location>
</feature>
<organism evidence="5 6">
    <name type="scientific">Motilibacter deserti</name>
    <dbReference type="NCBI Taxonomy" id="2714956"/>
    <lineage>
        <taxon>Bacteria</taxon>
        <taxon>Bacillati</taxon>
        <taxon>Actinomycetota</taxon>
        <taxon>Actinomycetes</taxon>
        <taxon>Motilibacterales</taxon>
        <taxon>Motilibacteraceae</taxon>
        <taxon>Motilibacter</taxon>
    </lineage>
</organism>
<dbReference type="SUPFAM" id="SSF53167">
    <property type="entry name" value="Purine and uridine phosphorylases"/>
    <property type="match status" value="1"/>
</dbReference>
<feature type="binding site" evidence="3">
    <location>
        <begin position="59"/>
        <end position="60"/>
    </location>
    <ligand>
        <name>phosphate</name>
        <dbReference type="ChEBI" id="CHEBI:43474"/>
    </ligand>
</feature>
<comment type="subunit">
    <text evidence="3">Homohexamer. Dimer of a homotrimer.</text>
</comment>
<comment type="caution">
    <text evidence="3">Lacks conserved residue(s) required for the propagation of feature annotation.</text>
</comment>
<feature type="binding site" evidence="3">
    <location>
        <begin position="215"/>
        <end position="217"/>
    </location>
    <ligand>
        <name>substrate</name>
    </ligand>
</feature>
<evidence type="ECO:0000256" key="3">
    <source>
        <dbReference type="HAMAP-Rule" id="MF_01963"/>
    </source>
</evidence>
<gene>
    <name evidence="5" type="ORF">G9H71_01660</name>
</gene>
<comment type="miscellaneous">
    <text evidence="3">Although this enzyme belongs to the family of MTA phosphorylases based on sequence homology, it lacks several conserved amino acids in the substrate binding pocket that confer specificity towards MTA.</text>
</comment>
<dbReference type="Proteomes" id="UP000800981">
    <property type="component" value="Unassembled WGS sequence"/>
</dbReference>
<dbReference type="HAMAP" id="MF_01963">
    <property type="entry name" value="MTAP"/>
    <property type="match status" value="1"/>
</dbReference>
<name>A0ABX0GRL0_9ACTN</name>
<dbReference type="CDD" id="cd09010">
    <property type="entry name" value="MTAP_SsMTAPII_like_MTIP"/>
    <property type="match status" value="1"/>
</dbReference>
<keyword evidence="6" id="KW-1185">Reference proteome</keyword>
<feature type="binding site" evidence="3">
    <location>
        <position position="19"/>
    </location>
    <ligand>
        <name>phosphate</name>
        <dbReference type="ChEBI" id="CHEBI:43474"/>
    </ligand>
</feature>
<reference evidence="5 6" key="1">
    <citation type="submission" date="2020-03" db="EMBL/GenBank/DDBJ databases">
        <title>Two novel Motilibacter sp.</title>
        <authorList>
            <person name="Liu S."/>
        </authorList>
    </citation>
    <scope>NUCLEOTIDE SEQUENCE [LARGE SCALE GENOMIC DNA]</scope>
    <source>
        <strain evidence="5 6">E257</strain>
    </source>
</reference>
<comment type="caution">
    <text evidence="5">The sequence shown here is derived from an EMBL/GenBank/DDBJ whole genome shotgun (WGS) entry which is preliminary data.</text>
</comment>
<comment type="function">
    <text evidence="3">Purine nucleoside phosphorylase involved in purine salvage.</text>
</comment>
<evidence type="ECO:0000259" key="4">
    <source>
        <dbReference type="Pfam" id="PF01048"/>
    </source>
</evidence>
<dbReference type="NCBIfam" id="TIGR01694">
    <property type="entry name" value="MTAP"/>
    <property type="match status" value="1"/>
</dbReference>
<dbReference type="PANTHER" id="PTHR42679">
    <property type="entry name" value="S-METHYL-5'-THIOADENOSINE PHOSPHORYLASE"/>
    <property type="match status" value="1"/>
</dbReference>
<dbReference type="EC" id="2.4.2.1" evidence="3"/>
<proteinExistence type="inferred from homology"/>
<dbReference type="Pfam" id="PF01048">
    <property type="entry name" value="PNP_UDP_1"/>
    <property type="match status" value="1"/>
</dbReference>
<evidence type="ECO:0000256" key="1">
    <source>
        <dbReference type="ARBA" id="ARBA00022676"/>
    </source>
</evidence>
<dbReference type="PANTHER" id="PTHR42679:SF2">
    <property type="entry name" value="S-METHYL-5'-THIOADENOSINE PHOSPHORYLASE"/>
    <property type="match status" value="1"/>
</dbReference>
<comment type="pathway">
    <text evidence="3">Purine metabolism; purine nucleoside salvage.</text>
</comment>
<dbReference type="EMBL" id="JAANNP010000001">
    <property type="protein sequence ID" value="NHC12489.1"/>
    <property type="molecule type" value="Genomic_DNA"/>
</dbReference>
<evidence type="ECO:0000313" key="5">
    <source>
        <dbReference type="EMBL" id="NHC12489.1"/>
    </source>
</evidence>
<dbReference type="Gene3D" id="3.40.50.1580">
    <property type="entry name" value="Nucleoside phosphorylase domain"/>
    <property type="match status" value="1"/>
</dbReference>
<evidence type="ECO:0000256" key="2">
    <source>
        <dbReference type="ARBA" id="ARBA00022679"/>
    </source>
</evidence>
<comment type="catalytic activity">
    <reaction evidence="3">
        <text>a purine D-ribonucleoside + phosphate = a purine nucleobase + alpha-D-ribose 1-phosphate</text>
        <dbReference type="Rhea" id="RHEA:19805"/>
        <dbReference type="ChEBI" id="CHEBI:26386"/>
        <dbReference type="ChEBI" id="CHEBI:43474"/>
        <dbReference type="ChEBI" id="CHEBI:57720"/>
        <dbReference type="ChEBI" id="CHEBI:142355"/>
        <dbReference type="EC" id="2.4.2.1"/>
    </reaction>
</comment>
<protein>
    <recommendedName>
        <fullName evidence="3">Purine nucleoside phosphorylase</fullName>
        <shortName evidence="3">PNP</shortName>
        <ecNumber evidence="3">2.4.2.1</ecNumber>
    </recommendedName>
</protein>
<accession>A0ABX0GRL0</accession>
<feature type="site" description="Important for substrate specificity" evidence="3">
    <location>
        <position position="173"/>
    </location>
</feature>
<keyword evidence="3" id="KW-0660">Purine salvage</keyword>
<dbReference type="GO" id="GO:0017061">
    <property type="term" value="F:S-methyl-5-thioadenosine phosphorylase activity"/>
    <property type="evidence" value="ECO:0007669"/>
    <property type="project" value="UniProtKB-EC"/>
</dbReference>
<feature type="domain" description="Nucleoside phosphorylase" evidence="4">
    <location>
        <begin position="13"/>
        <end position="250"/>
    </location>
</feature>
<dbReference type="InterPro" id="IPR035994">
    <property type="entry name" value="Nucleoside_phosphorylase_sf"/>
</dbReference>
<keyword evidence="1 3" id="KW-0328">Glycosyltransferase</keyword>
<dbReference type="NCBIfam" id="NF006599">
    <property type="entry name" value="PRK09136.1"/>
    <property type="match status" value="1"/>
</dbReference>
<dbReference type="NCBIfam" id="NF005876">
    <property type="entry name" value="PRK07823.1"/>
    <property type="match status" value="1"/>
</dbReference>
<feature type="binding site" evidence="3">
    <location>
        <position position="191"/>
    </location>
    <ligand>
        <name>substrate</name>
    </ligand>
</feature>
<dbReference type="InterPro" id="IPR000845">
    <property type="entry name" value="Nucleoside_phosphorylase_d"/>
</dbReference>
<comment type="similarity">
    <text evidence="3">Belongs to the PNP/MTAP phosphorylase family. MTAP subfamily.</text>
</comment>
<feature type="binding site" evidence="3">
    <location>
        <position position="192"/>
    </location>
    <ligand>
        <name>phosphate</name>
        <dbReference type="ChEBI" id="CHEBI:43474"/>
    </ligand>
</feature>
<dbReference type="InterPro" id="IPR010044">
    <property type="entry name" value="MTAP"/>
</dbReference>